<name>A0A0Q3MHZ9_AMAAE</name>
<protein>
    <submittedName>
        <fullName evidence="1">Uncharacterized protein</fullName>
    </submittedName>
</protein>
<reference evidence="1 2" key="1">
    <citation type="submission" date="2015-10" db="EMBL/GenBank/DDBJ databases">
        <authorList>
            <person name="Gilbert D.G."/>
        </authorList>
    </citation>
    <scope>NUCLEOTIDE SEQUENCE [LARGE SCALE GENOMIC DNA]</scope>
    <source>
        <strain evidence="1">FVVF132</strain>
    </source>
</reference>
<keyword evidence="2" id="KW-1185">Reference proteome</keyword>
<accession>A0A0Q3MHZ9</accession>
<evidence type="ECO:0000313" key="2">
    <source>
        <dbReference type="Proteomes" id="UP000051836"/>
    </source>
</evidence>
<dbReference type="EMBL" id="LMAW01002002">
    <property type="protein sequence ID" value="KQK82117.1"/>
    <property type="molecule type" value="Genomic_DNA"/>
</dbReference>
<proteinExistence type="predicted"/>
<gene>
    <name evidence="1" type="ORF">AAES_76465</name>
</gene>
<sequence>MILLFMHHKKKAKVGTRSSPANMQRQSHVGQEEMLMKLQRQKTGIKKEIIRNVKNNALSPAENGIPEEDLKRMKVKFGVLRSFADWYKARKRLKSVQYGEGGHSSFWEARRLILLVNRSKKGLACSCGLPSVEEDCDKVKLFADGIPGPGGGTGLGSDEADLAYKKTRDLCIGEDDLLKSGTIKDLVPIYKLD</sequence>
<dbReference type="AlphaFoldDB" id="A0A0Q3MHZ9"/>
<organism evidence="1 2">
    <name type="scientific">Amazona aestiva</name>
    <name type="common">Blue-fronted Amazon parrot</name>
    <dbReference type="NCBI Taxonomy" id="12930"/>
    <lineage>
        <taxon>Eukaryota</taxon>
        <taxon>Metazoa</taxon>
        <taxon>Chordata</taxon>
        <taxon>Craniata</taxon>
        <taxon>Vertebrata</taxon>
        <taxon>Euteleostomi</taxon>
        <taxon>Archelosauria</taxon>
        <taxon>Archosauria</taxon>
        <taxon>Dinosauria</taxon>
        <taxon>Saurischia</taxon>
        <taxon>Theropoda</taxon>
        <taxon>Coelurosauria</taxon>
        <taxon>Aves</taxon>
        <taxon>Neognathae</taxon>
        <taxon>Neoaves</taxon>
        <taxon>Telluraves</taxon>
        <taxon>Australaves</taxon>
        <taxon>Psittaciformes</taxon>
        <taxon>Psittacidae</taxon>
        <taxon>Amazona</taxon>
    </lineage>
</organism>
<dbReference type="Proteomes" id="UP000051836">
    <property type="component" value="Unassembled WGS sequence"/>
</dbReference>
<comment type="caution">
    <text evidence="1">The sequence shown here is derived from an EMBL/GenBank/DDBJ whole genome shotgun (WGS) entry which is preliminary data.</text>
</comment>
<evidence type="ECO:0000313" key="1">
    <source>
        <dbReference type="EMBL" id="KQK82117.1"/>
    </source>
</evidence>